<dbReference type="InterPro" id="IPR001048">
    <property type="entry name" value="Asp/Glu/Uridylate_kinase"/>
</dbReference>
<evidence type="ECO:0000256" key="3">
    <source>
        <dbReference type="ARBA" id="ARBA00022605"/>
    </source>
</evidence>
<comment type="similarity">
    <text evidence="9">Belongs to the acetylglutamate kinase family. ArgB subfamily.</text>
</comment>
<dbReference type="InterPro" id="IPR004662">
    <property type="entry name" value="AcgluKinase_fam"/>
</dbReference>
<comment type="catalytic activity">
    <reaction evidence="8 9">
        <text>N-acetyl-L-glutamate + ATP = N-acetyl-L-glutamyl 5-phosphate + ADP</text>
        <dbReference type="Rhea" id="RHEA:14629"/>
        <dbReference type="ChEBI" id="CHEBI:30616"/>
        <dbReference type="ChEBI" id="CHEBI:44337"/>
        <dbReference type="ChEBI" id="CHEBI:57936"/>
        <dbReference type="ChEBI" id="CHEBI:456216"/>
        <dbReference type="EC" id="2.7.2.8"/>
    </reaction>
</comment>
<evidence type="ECO:0000259" key="11">
    <source>
        <dbReference type="Pfam" id="PF00696"/>
    </source>
</evidence>
<keyword evidence="13" id="KW-1185">Reference proteome</keyword>
<name>A0ABQ1JKC9_9SPHN</name>
<dbReference type="GO" id="GO:0016301">
    <property type="term" value="F:kinase activity"/>
    <property type="evidence" value="ECO:0007669"/>
    <property type="project" value="UniProtKB-KW"/>
</dbReference>
<feature type="binding site" evidence="9">
    <location>
        <begin position="87"/>
        <end position="88"/>
    </location>
    <ligand>
        <name>substrate</name>
    </ligand>
</feature>
<dbReference type="HAMAP" id="MF_00082">
    <property type="entry name" value="ArgB"/>
    <property type="match status" value="1"/>
</dbReference>
<evidence type="ECO:0000256" key="6">
    <source>
        <dbReference type="ARBA" id="ARBA00022777"/>
    </source>
</evidence>
<gene>
    <name evidence="9 12" type="primary">argB</name>
    <name evidence="12" type="ORF">GCM10010833_27230</name>
</gene>
<feature type="site" description="Transition state stabilizer" evidence="9">
    <location>
        <position position="273"/>
    </location>
</feature>
<evidence type="ECO:0000313" key="12">
    <source>
        <dbReference type="EMBL" id="GGB70524.1"/>
    </source>
</evidence>
<keyword evidence="4 9" id="KW-0808">Transferase</keyword>
<keyword evidence="6 9" id="KW-0418">Kinase</keyword>
<reference evidence="13" key="1">
    <citation type="journal article" date="2019" name="Int. J. Syst. Evol. Microbiol.">
        <title>The Global Catalogue of Microorganisms (GCM) 10K type strain sequencing project: providing services to taxonomists for standard genome sequencing and annotation.</title>
        <authorList>
            <consortium name="The Broad Institute Genomics Platform"/>
            <consortium name="The Broad Institute Genome Sequencing Center for Infectious Disease"/>
            <person name="Wu L."/>
            <person name="Ma J."/>
        </authorList>
    </citation>
    <scope>NUCLEOTIDE SEQUENCE [LARGE SCALE GENOMIC DNA]</scope>
    <source>
        <strain evidence="13">CGMCC 1.12851</strain>
    </source>
</reference>
<dbReference type="EMBL" id="BMGD01000005">
    <property type="protein sequence ID" value="GGB70524.1"/>
    <property type="molecule type" value="Genomic_DNA"/>
</dbReference>
<comment type="pathway">
    <text evidence="1 9">Amino-acid biosynthesis; L-arginine biosynthesis; N(2)-acetyl-L-ornithine from L-glutamate: step 2/4.</text>
</comment>
<feature type="site" description="Transition state stabilizer" evidence="9">
    <location>
        <position position="52"/>
    </location>
</feature>
<dbReference type="CDD" id="cd04250">
    <property type="entry name" value="AAK_NAGK-C"/>
    <property type="match status" value="1"/>
</dbReference>
<dbReference type="InterPro" id="IPR037528">
    <property type="entry name" value="ArgB"/>
</dbReference>
<accession>A0ABQ1JKC9</accession>
<keyword evidence="3 9" id="KW-0028">Amino-acid biosynthesis</keyword>
<keyword evidence="9" id="KW-0963">Cytoplasm</keyword>
<keyword evidence="5 9" id="KW-0547">Nucleotide-binding</keyword>
<organism evidence="12 13">
    <name type="scientific">Blastomonas aquatica</name>
    <dbReference type="NCBI Taxonomy" id="1510276"/>
    <lineage>
        <taxon>Bacteria</taxon>
        <taxon>Pseudomonadati</taxon>
        <taxon>Pseudomonadota</taxon>
        <taxon>Alphaproteobacteria</taxon>
        <taxon>Sphingomonadales</taxon>
        <taxon>Sphingomonadaceae</taxon>
        <taxon>Blastomonas</taxon>
    </lineage>
</organism>
<evidence type="ECO:0000256" key="5">
    <source>
        <dbReference type="ARBA" id="ARBA00022741"/>
    </source>
</evidence>
<dbReference type="Pfam" id="PF00696">
    <property type="entry name" value="AA_kinase"/>
    <property type="match status" value="1"/>
</dbReference>
<comment type="subcellular location">
    <subcellularLocation>
        <location evidence="9">Cytoplasm</location>
    </subcellularLocation>
</comment>
<comment type="function">
    <text evidence="9">Catalyzes the ATP-dependent phosphorylation of N-acetyl-L-glutamate.</text>
</comment>
<proteinExistence type="inferred from homology"/>
<dbReference type="Gene3D" id="3.40.1160.10">
    <property type="entry name" value="Acetylglutamate kinase-like"/>
    <property type="match status" value="1"/>
</dbReference>
<evidence type="ECO:0000256" key="4">
    <source>
        <dbReference type="ARBA" id="ARBA00022679"/>
    </source>
</evidence>
<sequence length="316" mass="32517">MSDTQTPNSGPDSGPSSGGDHVHDPALLAKAETLTEALPFMQRYAGKSFVVKYGGHAMGDPELARDFAEDVVLLKAVGINPVVVHGGGPQIGAMLKRLGVQSQFVDGLRVTDQETANIAEMVLGAINKDIVTWIGAAGGKAIGISGKDAGFVRASKVERTKRDPDSNIEQAIDLGFVGEPEAIDCSVLKTISDAGMIPVISPIGVGADGQTYNINADTMAGAVAAALGASRLFLLTDVAGVLDKAKKLLSDLTPADIAALRTDGTISGGMIPKLETCVHAVEQGVDAAVVLDGRVPHAMLLEIFTSRGAGTLIRAG</sequence>
<dbReference type="PANTHER" id="PTHR23342:SF0">
    <property type="entry name" value="N-ACETYLGLUTAMATE SYNTHASE, MITOCHONDRIAL"/>
    <property type="match status" value="1"/>
</dbReference>
<keyword evidence="2 9" id="KW-0055">Arginine biosynthesis</keyword>
<dbReference type="EC" id="2.7.2.8" evidence="9"/>
<dbReference type="PIRSF" id="PIRSF000728">
    <property type="entry name" value="NAGK"/>
    <property type="match status" value="1"/>
</dbReference>
<dbReference type="NCBIfam" id="TIGR00761">
    <property type="entry name" value="argB"/>
    <property type="match status" value="1"/>
</dbReference>
<evidence type="ECO:0000256" key="8">
    <source>
        <dbReference type="ARBA" id="ARBA00048141"/>
    </source>
</evidence>
<dbReference type="InterPro" id="IPR036393">
    <property type="entry name" value="AceGlu_kinase-like_sf"/>
</dbReference>
<evidence type="ECO:0000256" key="9">
    <source>
        <dbReference type="HAMAP-Rule" id="MF_00082"/>
    </source>
</evidence>
<dbReference type="SUPFAM" id="SSF53633">
    <property type="entry name" value="Carbamate kinase-like"/>
    <property type="match status" value="1"/>
</dbReference>
<feature type="domain" description="Aspartate/glutamate/uridylate kinase" evidence="11">
    <location>
        <begin position="49"/>
        <end position="291"/>
    </location>
</feature>
<feature type="binding site" evidence="9">
    <location>
        <position position="109"/>
    </location>
    <ligand>
        <name>substrate</name>
    </ligand>
</feature>
<dbReference type="RefSeq" id="WP_229737046.1">
    <property type="nucleotide sequence ID" value="NZ_BMGD01000005.1"/>
</dbReference>
<evidence type="ECO:0000256" key="1">
    <source>
        <dbReference type="ARBA" id="ARBA00004828"/>
    </source>
</evidence>
<evidence type="ECO:0000256" key="10">
    <source>
        <dbReference type="SAM" id="MobiDB-lite"/>
    </source>
</evidence>
<evidence type="ECO:0000256" key="2">
    <source>
        <dbReference type="ARBA" id="ARBA00022571"/>
    </source>
</evidence>
<feature type="compositionally biased region" description="Low complexity" evidence="10">
    <location>
        <begin position="9"/>
        <end position="19"/>
    </location>
</feature>
<dbReference type="InterPro" id="IPR001057">
    <property type="entry name" value="Glu/AcGlu_kinase"/>
</dbReference>
<feature type="binding site" evidence="9">
    <location>
        <position position="213"/>
    </location>
    <ligand>
        <name>substrate</name>
    </ligand>
</feature>
<dbReference type="InterPro" id="IPR041727">
    <property type="entry name" value="NAGK-C"/>
</dbReference>
<dbReference type="Proteomes" id="UP000614261">
    <property type="component" value="Unassembled WGS sequence"/>
</dbReference>
<evidence type="ECO:0000256" key="7">
    <source>
        <dbReference type="ARBA" id="ARBA00022840"/>
    </source>
</evidence>
<keyword evidence="7 9" id="KW-0067">ATP-binding</keyword>
<protein>
    <recommendedName>
        <fullName evidence="9">Acetylglutamate kinase</fullName>
        <ecNumber evidence="9">2.7.2.8</ecNumber>
    </recommendedName>
    <alternativeName>
        <fullName evidence="9">N-acetyl-L-glutamate 5-phosphotransferase</fullName>
    </alternativeName>
    <alternativeName>
        <fullName evidence="9">NAG kinase</fullName>
        <shortName evidence="9">NAGK</shortName>
    </alternativeName>
</protein>
<dbReference type="PANTHER" id="PTHR23342">
    <property type="entry name" value="N-ACETYLGLUTAMATE SYNTHASE"/>
    <property type="match status" value="1"/>
</dbReference>
<evidence type="ECO:0000313" key="13">
    <source>
        <dbReference type="Proteomes" id="UP000614261"/>
    </source>
</evidence>
<dbReference type="PRINTS" id="PR00474">
    <property type="entry name" value="GLU5KINASE"/>
</dbReference>
<comment type="caution">
    <text evidence="12">The sequence shown here is derived from an EMBL/GenBank/DDBJ whole genome shotgun (WGS) entry which is preliminary data.</text>
</comment>
<feature type="region of interest" description="Disordered" evidence="10">
    <location>
        <begin position="1"/>
        <end position="23"/>
    </location>
</feature>